<accession>A0A098AWZ1</accession>
<dbReference type="CDD" id="cd06261">
    <property type="entry name" value="TM_PBP2"/>
    <property type="match status" value="1"/>
</dbReference>
<dbReference type="PANTHER" id="PTHR43163:SF6">
    <property type="entry name" value="DIPEPTIDE TRANSPORT SYSTEM PERMEASE PROTEIN DPPB-RELATED"/>
    <property type="match status" value="1"/>
</dbReference>
<evidence type="ECO:0000256" key="7">
    <source>
        <dbReference type="RuleBase" id="RU363032"/>
    </source>
</evidence>
<feature type="transmembrane region" description="Helical" evidence="7">
    <location>
        <begin position="178"/>
        <end position="197"/>
    </location>
</feature>
<evidence type="ECO:0000256" key="2">
    <source>
        <dbReference type="ARBA" id="ARBA00022448"/>
    </source>
</evidence>
<feature type="transmembrane region" description="Helical" evidence="7">
    <location>
        <begin position="12"/>
        <end position="31"/>
    </location>
</feature>
<dbReference type="GO" id="GO:0005886">
    <property type="term" value="C:plasma membrane"/>
    <property type="evidence" value="ECO:0007669"/>
    <property type="project" value="UniProtKB-SubCell"/>
</dbReference>
<dbReference type="GO" id="GO:0055085">
    <property type="term" value="P:transmembrane transport"/>
    <property type="evidence" value="ECO:0007669"/>
    <property type="project" value="InterPro"/>
</dbReference>
<dbReference type="PANTHER" id="PTHR43163">
    <property type="entry name" value="DIPEPTIDE TRANSPORT SYSTEM PERMEASE PROTEIN DPPB-RELATED"/>
    <property type="match status" value="1"/>
</dbReference>
<keyword evidence="3" id="KW-1003">Cell membrane</keyword>
<dbReference type="PATRIC" id="fig|49338.4.peg.809"/>
<keyword evidence="5 7" id="KW-1133">Transmembrane helix</keyword>
<evidence type="ECO:0000313" key="9">
    <source>
        <dbReference type="EMBL" id="CDX00642.1"/>
    </source>
</evidence>
<dbReference type="SUPFAM" id="SSF161098">
    <property type="entry name" value="MetI-like"/>
    <property type="match status" value="1"/>
</dbReference>
<evidence type="ECO:0000256" key="1">
    <source>
        <dbReference type="ARBA" id="ARBA00004651"/>
    </source>
</evidence>
<keyword evidence="4 7" id="KW-0812">Transmembrane</keyword>
<gene>
    <name evidence="9" type="ORF">DPCES_0755</name>
</gene>
<dbReference type="InterPro" id="IPR045621">
    <property type="entry name" value="BPD_transp_1_N"/>
</dbReference>
<feature type="transmembrane region" description="Helical" evidence="7">
    <location>
        <begin position="98"/>
        <end position="124"/>
    </location>
</feature>
<feature type="transmembrane region" description="Helical" evidence="7">
    <location>
        <begin position="136"/>
        <end position="158"/>
    </location>
</feature>
<dbReference type="Pfam" id="PF00528">
    <property type="entry name" value="BPD_transp_1"/>
    <property type="match status" value="1"/>
</dbReference>
<protein>
    <submittedName>
        <fullName evidence="9">Dipeptide transport system permease protein DppB</fullName>
    </submittedName>
</protein>
<reference evidence="9" key="1">
    <citation type="submission" date="2014-07" db="EMBL/GenBank/DDBJ databases">
        <authorList>
            <person name="Hornung V.Bastian."/>
        </authorList>
    </citation>
    <scope>NUCLEOTIDE SEQUENCE</scope>
    <source>
        <strain evidence="9">PCE-S</strain>
    </source>
</reference>
<comment type="subcellular location">
    <subcellularLocation>
        <location evidence="1 7">Cell membrane</location>
        <topology evidence="1 7">Multi-pass membrane protein</topology>
    </subcellularLocation>
</comment>
<keyword evidence="2 7" id="KW-0813">Transport</keyword>
<dbReference type="Gene3D" id="1.10.3720.10">
    <property type="entry name" value="MetI-like"/>
    <property type="match status" value="1"/>
</dbReference>
<name>A0A098AWZ1_DESHA</name>
<evidence type="ECO:0000259" key="8">
    <source>
        <dbReference type="PROSITE" id="PS50928"/>
    </source>
</evidence>
<evidence type="ECO:0000256" key="5">
    <source>
        <dbReference type="ARBA" id="ARBA00022989"/>
    </source>
</evidence>
<dbReference type="RefSeq" id="WP_208925298.1">
    <property type="nucleotide sequence ID" value="NZ_LK996017.1"/>
</dbReference>
<sequence length="314" mass="34494">MFLKFMLRRFLYVIPMLFITTLVVFSLILLIPGDPVLAILGENATYEKVAELRQQLGLDQPVLMQYVHWLTNAVHGDLGRSLFTGQLVGHAIQQHLAITIQLVAVGMTFAIAGGMFFAITSIYFPKSWMDYAARFLGTLGTAVPNFLCAMILIIIFSLNLNWLPATGFISITDGAGSFLKHILLPGFSLSLAGIAVITRQLRSSLMETMDAEYIRTAYAKGAGRYRAIFKHGLQNAMLPVVTTIGLLMGTMLGATVVVENIFAIPGMGQLVINAIGQRDFTVVQGVVLVMIVMVVVINFLTDIVYALLDPRIEY</sequence>
<organism evidence="9">
    <name type="scientific">Desulfitobacterium hafniense</name>
    <name type="common">Desulfitobacterium frappieri</name>
    <dbReference type="NCBI Taxonomy" id="49338"/>
    <lineage>
        <taxon>Bacteria</taxon>
        <taxon>Bacillati</taxon>
        <taxon>Bacillota</taxon>
        <taxon>Clostridia</taxon>
        <taxon>Eubacteriales</taxon>
        <taxon>Desulfitobacteriaceae</taxon>
        <taxon>Desulfitobacterium</taxon>
    </lineage>
</organism>
<evidence type="ECO:0000256" key="4">
    <source>
        <dbReference type="ARBA" id="ARBA00022692"/>
    </source>
</evidence>
<feature type="domain" description="ABC transmembrane type-1" evidence="8">
    <location>
        <begin position="96"/>
        <end position="301"/>
    </location>
</feature>
<feature type="transmembrane region" description="Helical" evidence="7">
    <location>
        <begin position="282"/>
        <end position="308"/>
    </location>
</feature>
<evidence type="ECO:0000256" key="6">
    <source>
        <dbReference type="ARBA" id="ARBA00023136"/>
    </source>
</evidence>
<dbReference type="PROSITE" id="PS50928">
    <property type="entry name" value="ABC_TM1"/>
    <property type="match status" value="1"/>
</dbReference>
<evidence type="ECO:0000256" key="3">
    <source>
        <dbReference type="ARBA" id="ARBA00022475"/>
    </source>
</evidence>
<feature type="transmembrane region" description="Helical" evidence="7">
    <location>
        <begin position="236"/>
        <end position="262"/>
    </location>
</feature>
<dbReference type="AlphaFoldDB" id="A0A098AWZ1"/>
<dbReference type="EMBL" id="LK996017">
    <property type="protein sequence ID" value="CDX00642.1"/>
    <property type="molecule type" value="Genomic_DNA"/>
</dbReference>
<proteinExistence type="inferred from homology"/>
<dbReference type="Pfam" id="PF19300">
    <property type="entry name" value="BPD_transp_1_N"/>
    <property type="match status" value="1"/>
</dbReference>
<keyword evidence="6 7" id="KW-0472">Membrane</keyword>
<dbReference type="InterPro" id="IPR035906">
    <property type="entry name" value="MetI-like_sf"/>
</dbReference>
<comment type="similarity">
    <text evidence="7">Belongs to the binding-protein-dependent transport system permease family.</text>
</comment>
<dbReference type="InterPro" id="IPR000515">
    <property type="entry name" value="MetI-like"/>
</dbReference>